<comment type="caution">
    <text evidence="1">The sequence shown here is derived from an EMBL/GenBank/DDBJ whole genome shotgun (WGS) entry which is preliminary data.</text>
</comment>
<name>A0A2S9H241_9BURK</name>
<dbReference type="OrthoDB" id="4625048at2"/>
<evidence type="ECO:0000313" key="1">
    <source>
        <dbReference type="EMBL" id="PRC94055.1"/>
    </source>
</evidence>
<keyword evidence="1" id="KW-0261">Viral envelope protein</keyword>
<dbReference type="InterPro" id="IPR036696">
    <property type="entry name" value="YdfO-like_sf"/>
</dbReference>
<gene>
    <name evidence="1" type="ORF">S2091_1228</name>
</gene>
<sequence>MNNAIENLKSAQQRAMAGRPKAGGFPYLAETLRSAGVKRNCWFLPSCQSFYVTELGPVAVQGTPLIEGMADVPPFNREALITALRIDQAGKSTFSEFLIASWKAGTVKYDVDLIARTVTYYGVDGESYVESYPLVDV</sequence>
<accession>A0A2S9H241</accession>
<organism evidence="1 2">
    <name type="scientific">Solimicrobium silvestre</name>
    <dbReference type="NCBI Taxonomy" id="2099400"/>
    <lineage>
        <taxon>Bacteria</taxon>
        <taxon>Pseudomonadati</taxon>
        <taxon>Pseudomonadota</taxon>
        <taxon>Betaproteobacteria</taxon>
        <taxon>Burkholderiales</taxon>
        <taxon>Oxalobacteraceae</taxon>
        <taxon>Solimicrobium</taxon>
    </lineage>
</organism>
<dbReference type="Pfam" id="PF07166">
    <property type="entry name" value="DUF1398"/>
    <property type="match status" value="1"/>
</dbReference>
<dbReference type="InterPro" id="IPR009833">
    <property type="entry name" value="DUF1398"/>
</dbReference>
<keyword evidence="2" id="KW-1185">Reference proteome</keyword>
<protein>
    <submittedName>
        <fullName evidence="1">Phage envelope protein</fullName>
    </submittedName>
</protein>
<dbReference type="AlphaFoldDB" id="A0A2S9H241"/>
<reference evidence="1 2" key="1">
    <citation type="submission" date="2018-02" db="EMBL/GenBank/DDBJ databases">
        <title>Solimicrobium silvestre gen. nov., sp. nov., isolated from alpine forest soil.</title>
        <authorList>
            <person name="Margesin R."/>
            <person name="Albuquerque L."/>
            <person name="Zhang D.-C."/>
            <person name="Froufe H.J.C."/>
            <person name="Severino R."/>
            <person name="Roxo I."/>
            <person name="Egas C."/>
            <person name="Da Costa M.S."/>
        </authorList>
    </citation>
    <scope>NUCLEOTIDE SEQUENCE [LARGE SCALE GENOMIC DNA]</scope>
    <source>
        <strain evidence="1 2">S20-91</strain>
    </source>
</reference>
<proteinExistence type="predicted"/>
<dbReference type="Proteomes" id="UP000237839">
    <property type="component" value="Unassembled WGS sequence"/>
</dbReference>
<evidence type="ECO:0000313" key="2">
    <source>
        <dbReference type="Proteomes" id="UP000237839"/>
    </source>
</evidence>
<dbReference type="Gene3D" id="3.30.1810.10">
    <property type="entry name" value="YdfO-like"/>
    <property type="match status" value="1"/>
</dbReference>
<dbReference type="RefSeq" id="WP_105530913.1">
    <property type="nucleotide sequence ID" value="NZ_PUGF01000004.1"/>
</dbReference>
<dbReference type="SUPFAM" id="SSF160419">
    <property type="entry name" value="YdfO-like"/>
    <property type="match status" value="1"/>
</dbReference>
<keyword evidence="1" id="KW-0946">Virion</keyword>
<dbReference type="EMBL" id="PUGF01000004">
    <property type="protein sequence ID" value="PRC94055.1"/>
    <property type="molecule type" value="Genomic_DNA"/>
</dbReference>